<sequence length="49" mass="5914">MARYISLEIYFVDTEEMDYRRCIFECRVTRVDLALLMKVLKEIGDKVTH</sequence>
<name>A0A6H1ZPN9_9ZZZZ</name>
<accession>A0A6H1ZPN9</accession>
<protein>
    <submittedName>
        <fullName evidence="1">Uncharacterized protein</fullName>
    </submittedName>
</protein>
<dbReference type="EMBL" id="MT144139">
    <property type="protein sequence ID" value="QJA49478.1"/>
    <property type="molecule type" value="Genomic_DNA"/>
</dbReference>
<reference evidence="1" key="1">
    <citation type="submission" date="2020-03" db="EMBL/GenBank/DDBJ databases">
        <title>The deep terrestrial virosphere.</title>
        <authorList>
            <person name="Holmfeldt K."/>
            <person name="Nilsson E."/>
            <person name="Simone D."/>
            <person name="Lopez-Fernandez M."/>
            <person name="Wu X."/>
            <person name="de Brujin I."/>
            <person name="Lundin D."/>
            <person name="Andersson A."/>
            <person name="Bertilsson S."/>
            <person name="Dopson M."/>
        </authorList>
    </citation>
    <scope>NUCLEOTIDE SEQUENCE</scope>
    <source>
        <strain evidence="1">TM448A01384</strain>
        <strain evidence="2">TM448B01418</strain>
    </source>
</reference>
<proteinExistence type="predicted"/>
<evidence type="ECO:0000313" key="2">
    <source>
        <dbReference type="EMBL" id="QJH98872.1"/>
    </source>
</evidence>
<evidence type="ECO:0000313" key="1">
    <source>
        <dbReference type="EMBL" id="QJA49478.1"/>
    </source>
</evidence>
<organism evidence="1">
    <name type="scientific">viral metagenome</name>
    <dbReference type="NCBI Taxonomy" id="1070528"/>
    <lineage>
        <taxon>unclassified sequences</taxon>
        <taxon>metagenomes</taxon>
        <taxon>organismal metagenomes</taxon>
    </lineage>
</organism>
<dbReference type="AlphaFoldDB" id="A0A6H1ZPN9"/>
<gene>
    <name evidence="1" type="ORF">TM448A01384_0004</name>
    <name evidence="2" type="ORF">TM448B01418_0003</name>
</gene>
<dbReference type="EMBL" id="MT144756">
    <property type="protein sequence ID" value="QJH98872.1"/>
    <property type="molecule type" value="Genomic_DNA"/>
</dbReference>